<feature type="region of interest" description="Disordered" evidence="1">
    <location>
        <begin position="242"/>
        <end position="261"/>
    </location>
</feature>
<feature type="compositionally biased region" description="Low complexity" evidence="1">
    <location>
        <begin position="966"/>
        <end position="985"/>
    </location>
</feature>
<dbReference type="PRINTS" id="PR00364">
    <property type="entry name" value="DISEASERSIST"/>
</dbReference>
<organism evidence="2 3">
    <name type="scientific">Saccharothrix ecbatanensis</name>
    <dbReference type="NCBI Taxonomy" id="1105145"/>
    <lineage>
        <taxon>Bacteria</taxon>
        <taxon>Bacillati</taxon>
        <taxon>Actinomycetota</taxon>
        <taxon>Actinomycetes</taxon>
        <taxon>Pseudonocardiales</taxon>
        <taxon>Pseudonocardiaceae</taxon>
        <taxon>Saccharothrix</taxon>
    </lineage>
</organism>
<evidence type="ECO:0000256" key="1">
    <source>
        <dbReference type="SAM" id="MobiDB-lite"/>
    </source>
</evidence>
<name>A0A7W9HLR0_9PSEU</name>
<dbReference type="InterPro" id="IPR036388">
    <property type="entry name" value="WH-like_DNA-bd_sf"/>
</dbReference>
<dbReference type="Gene3D" id="1.25.40.10">
    <property type="entry name" value="Tetratricopeptide repeat domain"/>
    <property type="match status" value="3"/>
</dbReference>
<dbReference type="GO" id="GO:0043531">
    <property type="term" value="F:ADP binding"/>
    <property type="evidence" value="ECO:0007669"/>
    <property type="project" value="InterPro"/>
</dbReference>
<dbReference type="InterPro" id="IPR011990">
    <property type="entry name" value="TPR-like_helical_dom_sf"/>
</dbReference>
<dbReference type="InterPro" id="IPR019734">
    <property type="entry name" value="TPR_rpt"/>
</dbReference>
<keyword evidence="3" id="KW-1185">Reference proteome</keyword>
<dbReference type="EMBL" id="JACHMO010000001">
    <property type="protein sequence ID" value="MBB5804233.1"/>
    <property type="molecule type" value="Genomic_DNA"/>
</dbReference>
<dbReference type="Gene3D" id="1.10.10.10">
    <property type="entry name" value="Winged helix-like DNA-binding domain superfamily/Winged helix DNA-binding domain"/>
    <property type="match status" value="1"/>
</dbReference>
<comment type="caution">
    <text evidence="2">The sequence shown here is derived from an EMBL/GenBank/DDBJ whole genome shotgun (WGS) entry which is preliminary data.</text>
</comment>
<dbReference type="AlphaFoldDB" id="A0A7W9HLR0"/>
<reference evidence="2 3" key="1">
    <citation type="submission" date="2020-08" db="EMBL/GenBank/DDBJ databases">
        <title>Sequencing the genomes of 1000 actinobacteria strains.</title>
        <authorList>
            <person name="Klenk H.-P."/>
        </authorList>
    </citation>
    <scope>NUCLEOTIDE SEQUENCE [LARGE SCALE GENOMIC DNA]</scope>
    <source>
        <strain evidence="2 3">DSM 45486</strain>
    </source>
</reference>
<dbReference type="Proteomes" id="UP000552097">
    <property type="component" value="Unassembled WGS sequence"/>
</dbReference>
<accession>A0A7W9HLR0</accession>
<protein>
    <submittedName>
        <fullName evidence="2">Tetratricopeptide (TPR) repeat protein</fullName>
    </submittedName>
</protein>
<dbReference type="PANTHER" id="PTHR47691:SF3">
    <property type="entry name" value="HTH-TYPE TRANSCRIPTIONAL REGULATOR RV0890C-RELATED"/>
    <property type="match status" value="1"/>
</dbReference>
<evidence type="ECO:0000313" key="3">
    <source>
        <dbReference type="Proteomes" id="UP000552097"/>
    </source>
</evidence>
<dbReference type="SMART" id="SM00028">
    <property type="entry name" value="TPR"/>
    <property type="match status" value="4"/>
</dbReference>
<dbReference type="PANTHER" id="PTHR47691">
    <property type="entry name" value="REGULATOR-RELATED"/>
    <property type="match status" value="1"/>
</dbReference>
<dbReference type="InterPro" id="IPR027417">
    <property type="entry name" value="P-loop_NTPase"/>
</dbReference>
<evidence type="ECO:0000313" key="2">
    <source>
        <dbReference type="EMBL" id="MBB5804233.1"/>
    </source>
</evidence>
<sequence length="994" mass="109836">MGQTRLRIGSRLHESWAPPKPRGMLGVLLTRPGSWFTISELVAWMWDEDDPLPRNLAQTFYNYAGRIKRALTAMNVGVELEARKGAYRLKALPTSIDYFISARLLDRARGIREPGAAVRIIREAVEHWADGVPLADLPGEPARSWRRQARENLWLPLQGTLCRSMLEDNDFRGTLAHIDGLPAADSTYLPLVMCRLEAMRGLRLRSEADAYYYTMRRRLQDDFEDAAAATLKEFYQGLTEPARVESPAPGRRGSTPRRLPQGAEDFVGRDALLAKIDAATGCAKNAPRPGVVMLDGAAGVGKTALALHWAHRVADLFPDGVLHCDLKGFSEDKALDAGVVVDRFLEALRVDVDHLGTADRRARRLESTLQDRQVLIVLDNVRGLPQVTPLLALLRDCTVLVTSRNRLPGLGPRAFPVAPMPAAESSRMLEARIGDRAVRDRHAVADLVALCGGLPLAIGIVAHRIAASPGAELAEFVAQLRHERRLLDLGNHGDTGDISLKTVFSWSYRALGEQDRRAFRLLGLHPGPDFSVDAATAILGSTRSAALDCLELLASAHLLEQPGSLRRYRFHDLLRDYAEECARADEPEAERDLAELRLVDFFLHTAKAADSVAFPFRDGVPVGEPVADVLPLDFAHDRAAQDWFIAERANLCAVIDLAARQGMHSRVSKIAHASSDMFRRCGYYEEARSVLTLVVGSAQLECSADAEAAALNDLGLLCFQQEAFFEARKHFHLVELMARKMGSERGIATALHNLARVDIAEGLKEVGVGRYQEALRIAREIGEGELEAGTRHRLGVLAMSQNNRVDASTFFYDALRLRGELQNHSGLADTYNELAELHRMRGELGSAEDYVTQSIQLTARTRDLAVAARSYEVLAVIRLNRGDLAGATNWARRAVELFDRVGNSRHKAEVLLLLGELRWKAKAYAAAQEGWEQAWGIFTEAGDPRAAEVAAKLDPFTGDRTVPTARDPQWSDQQRPDQQWPDQRSGTGSDTLHP</sequence>
<dbReference type="SUPFAM" id="SSF48452">
    <property type="entry name" value="TPR-like"/>
    <property type="match status" value="2"/>
</dbReference>
<proteinExistence type="predicted"/>
<dbReference type="SUPFAM" id="SSF52540">
    <property type="entry name" value="P-loop containing nucleoside triphosphate hydrolases"/>
    <property type="match status" value="1"/>
</dbReference>
<gene>
    <name evidence="2" type="ORF">F4560_004001</name>
</gene>
<dbReference type="Gene3D" id="3.40.50.300">
    <property type="entry name" value="P-loop containing nucleotide triphosphate hydrolases"/>
    <property type="match status" value="1"/>
</dbReference>
<feature type="region of interest" description="Disordered" evidence="1">
    <location>
        <begin position="952"/>
        <end position="994"/>
    </location>
</feature>
<dbReference type="RefSeq" id="WP_184921997.1">
    <property type="nucleotide sequence ID" value="NZ_JACHMO010000001.1"/>
</dbReference>